<evidence type="ECO:0000256" key="6">
    <source>
        <dbReference type="SAM" id="MobiDB-lite"/>
    </source>
</evidence>
<gene>
    <name evidence="8" type="ORF">DET61_101217</name>
</gene>
<evidence type="ECO:0000256" key="4">
    <source>
        <dbReference type="ARBA" id="ARBA00023172"/>
    </source>
</evidence>
<evidence type="ECO:0000259" key="7">
    <source>
        <dbReference type="PROSITE" id="PS51898"/>
    </source>
</evidence>
<dbReference type="InterPro" id="IPR002104">
    <property type="entry name" value="Integrase_catalytic"/>
</dbReference>
<feature type="domain" description="Tyr recombinase" evidence="7">
    <location>
        <begin position="176"/>
        <end position="378"/>
    </location>
</feature>
<keyword evidence="3" id="KW-0238">DNA-binding</keyword>
<proteinExistence type="inferred from homology"/>
<sequence>MTREVYAYKKVPCEIRWLGDQQLKGVPFVFDLNGFPFEPLNAWVRENLNQWTKKGIRQQGGEAPARNFDQKVSRVVSFLNFLDANDRSWDEPTQDYLHLYVLMVEKKERAAETLNAITSAIFEFYWTRQKAGFCDRVIGINDVDQDDYRYPLNVHPSRNPKRDYDNPMTRRGKNRTSRTSITQNSDWEDALEKALDSGTAVGARDAVLISFILQTGARRLEAASLKTSDFEKAVGPSKNEMIINVDTKIYQSRDLIVPVEAYREVQDFIRDERHDLISNPRKDFGCVFCSTDKKNGAALTKSYISRRLKNIYGISPHDGRSTFATNEMIEHYRNGLDMDTAMLLVRERMGHSANDETARTLRQHYLQAKALVQAEEAGSKLDRARKEIAELKSVMAEKDRELDELRRLLAVTAPTR</sequence>
<dbReference type="RefSeq" id="WP_114433467.1">
    <property type="nucleotide sequence ID" value="NZ_QPJI01000001.1"/>
</dbReference>
<dbReference type="PANTHER" id="PTHR30349:SF41">
    <property type="entry name" value="INTEGRASE_RECOMBINASE PROTEIN MJ0367-RELATED"/>
    <property type="match status" value="1"/>
</dbReference>
<evidence type="ECO:0000313" key="9">
    <source>
        <dbReference type="Proteomes" id="UP000253647"/>
    </source>
</evidence>
<evidence type="ECO:0000256" key="3">
    <source>
        <dbReference type="ARBA" id="ARBA00023125"/>
    </source>
</evidence>
<dbReference type="Pfam" id="PF00589">
    <property type="entry name" value="Phage_integrase"/>
    <property type="match status" value="1"/>
</dbReference>
<dbReference type="SUPFAM" id="SSF56349">
    <property type="entry name" value="DNA breaking-rejoining enzymes"/>
    <property type="match status" value="1"/>
</dbReference>
<dbReference type="Proteomes" id="UP000253647">
    <property type="component" value="Unassembled WGS sequence"/>
</dbReference>
<accession>A0A368Y4V5</accession>
<dbReference type="Gene3D" id="1.10.443.10">
    <property type="entry name" value="Intergrase catalytic core"/>
    <property type="match status" value="1"/>
</dbReference>
<feature type="region of interest" description="Disordered" evidence="6">
    <location>
        <begin position="151"/>
        <end position="182"/>
    </location>
</feature>
<feature type="coiled-coil region" evidence="5">
    <location>
        <begin position="374"/>
        <end position="408"/>
    </location>
</feature>
<dbReference type="InterPro" id="IPR050090">
    <property type="entry name" value="Tyrosine_recombinase_XerCD"/>
</dbReference>
<evidence type="ECO:0000313" key="8">
    <source>
        <dbReference type="EMBL" id="RCW75222.1"/>
    </source>
</evidence>
<dbReference type="InterPro" id="IPR013762">
    <property type="entry name" value="Integrase-like_cat_sf"/>
</dbReference>
<dbReference type="EMBL" id="QPJI01000001">
    <property type="protein sequence ID" value="RCW75222.1"/>
    <property type="molecule type" value="Genomic_DNA"/>
</dbReference>
<keyword evidence="5" id="KW-0175">Coiled coil</keyword>
<dbReference type="GO" id="GO:0015074">
    <property type="term" value="P:DNA integration"/>
    <property type="evidence" value="ECO:0007669"/>
    <property type="project" value="UniProtKB-KW"/>
</dbReference>
<dbReference type="PANTHER" id="PTHR30349">
    <property type="entry name" value="PHAGE INTEGRASE-RELATED"/>
    <property type="match status" value="1"/>
</dbReference>
<keyword evidence="4" id="KW-0233">DNA recombination</keyword>
<organism evidence="8 9">
    <name type="scientific">Marinobacter nauticus</name>
    <name type="common">Marinobacter hydrocarbonoclasticus</name>
    <name type="synonym">Marinobacter aquaeolei</name>
    <dbReference type="NCBI Taxonomy" id="2743"/>
    <lineage>
        <taxon>Bacteria</taxon>
        <taxon>Pseudomonadati</taxon>
        <taxon>Pseudomonadota</taxon>
        <taxon>Gammaproteobacteria</taxon>
        <taxon>Pseudomonadales</taxon>
        <taxon>Marinobacteraceae</taxon>
        <taxon>Marinobacter</taxon>
    </lineage>
</organism>
<name>A0A368Y4V5_MARNT</name>
<dbReference type="PROSITE" id="PS51898">
    <property type="entry name" value="TYR_RECOMBINASE"/>
    <property type="match status" value="1"/>
</dbReference>
<evidence type="ECO:0000256" key="5">
    <source>
        <dbReference type="SAM" id="Coils"/>
    </source>
</evidence>
<evidence type="ECO:0000256" key="2">
    <source>
        <dbReference type="ARBA" id="ARBA00022908"/>
    </source>
</evidence>
<evidence type="ECO:0000256" key="1">
    <source>
        <dbReference type="ARBA" id="ARBA00008857"/>
    </source>
</evidence>
<protein>
    <submittedName>
        <fullName evidence="8">Phage integrase family protein</fullName>
    </submittedName>
</protein>
<dbReference type="InterPro" id="IPR011010">
    <property type="entry name" value="DNA_brk_join_enz"/>
</dbReference>
<dbReference type="CDD" id="cd00397">
    <property type="entry name" value="DNA_BRE_C"/>
    <property type="match status" value="1"/>
</dbReference>
<dbReference type="AlphaFoldDB" id="A0A368Y4V5"/>
<comment type="similarity">
    <text evidence="1">Belongs to the 'phage' integrase family.</text>
</comment>
<keyword evidence="2" id="KW-0229">DNA integration</keyword>
<comment type="caution">
    <text evidence="8">The sequence shown here is derived from an EMBL/GenBank/DDBJ whole genome shotgun (WGS) entry which is preliminary data.</text>
</comment>
<dbReference type="GO" id="GO:0006310">
    <property type="term" value="P:DNA recombination"/>
    <property type="evidence" value="ECO:0007669"/>
    <property type="project" value="UniProtKB-KW"/>
</dbReference>
<dbReference type="GO" id="GO:0003677">
    <property type="term" value="F:DNA binding"/>
    <property type="evidence" value="ECO:0007669"/>
    <property type="project" value="UniProtKB-KW"/>
</dbReference>
<reference evidence="8 9" key="1">
    <citation type="submission" date="2018-07" db="EMBL/GenBank/DDBJ databases">
        <title>Freshwater and sediment microbial communities from various areas in North America, analyzing microbe dynamics in response to fracking.</title>
        <authorList>
            <person name="Lamendella R."/>
        </authorList>
    </citation>
    <scope>NUCLEOTIDE SEQUENCE [LARGE SCALE GENOMIC DNA]</scope>
    <source>
        <strain evidence="8 9">105B</strain>
    </source>
</reference>